<dbReference type="STRING" id="1385511.GCA_000425225_03990"/>
<feature type="transmembrane region" description="Helical" evidence="1">
    <location>
        <begin position="172"/>
        <end position="189"/>
    </location>
</feature>
<keyword evidence="1" id="KW-0472">Membrane</keyword>
<keyword evidence="1" id="KW-0812">Transmembrane</keyword>
<feature type="transmembrane region" description="Helical" evidence="1">
    <location>
        <begin position="94"/>
        <end position="112"/>
    </location>
</feature>
<sequence>MANSIQQVKVVGPRRAKVKVGPLDVNYINRRPPWVATWWSAALPGLGHIHLGHYLKGLLLMSGEIVLNTLSHLNVAIYYSMIGNFDAVHQVINYNWLFLYCAIFVFAVWDAYRLTVDQNQASAIESMQEDRHLTHGSLNTWGMNTLNHRNPHMAFVWNFLFTGLFHICNNKLISGITLMGWMVAISYYTKLPKMIMYTVLGEFDLISPLINPQWLLFFPSIYLFSIYDGYAHAVYNNELFAEEQAYHFDKLYGKTELKI</sequence>
<dbReference type="Proteomes" id="UP000030403">
    <property type="component" value="Unassembled WGS sequence"/>
</dbReference>
<keyword evidence="1" id="KW-1133">Transmembrane helix</keyword>
<proteinExistence type="predicted"/>
<dbReference type="RefSeq" id="WP_051255150.1">
    <property type="nucleotide sequence ID" value="NZ_AULJ01000065.1"/>
</dbReference>
<evidence type="ECO:0000256" key="1">
    <source>
        <dbReference type="SAM" id="Phobius"/>
    </source>
</evidence>
<keyword evidence="3" id="KW-1185">Reference proteome</keyword>
<reference evidence="2 3" key="1">
    <citation type="submission" date="2013-08" db="EMBL/GenBank/DDBJ databases">
        <authorList>
            <person name="Huang J."/>
            <person name="Wang G."/>
        </authorList>
    </citation>
    <scope>NUCLEOTIDE SEQUENCE [LARGE SCALE GENOMIC DNA]</scope>
    <source>
        <strain evidence="2 3">BH030004</strain>
    </source>
</reference>
<protein>
    <submittedName>
        <fullName evidence="2">Uncharacterized protein</fullName>
    </submittedName>
</protein>
<dbReference type="EMBL" id="AVPF01000071">
    <property type="protein sequence ID" value="KGX83985.1"/>
    <property type="molecule type" value="Genomic_DNA"/>
</dbReference>
<evidence type="ECO:0000313" key="3">
    <source>
        <dbReference type="Proteomes" id="UP000030403"/>
    </source>
</evidence>
<accession>A0A0A5FYW4</accession>
<dbReference type="OrthoDB" id="1681794at2"/>
<evidence type="ECO:0000313" key="2">
    <source>
        <dbReference type="EMBL" id="KGX83985.1"/>
    </source>
</evidence>
<feature type="transmembrane region" description="Helical" evidence="1">
    <location>
        <begin position="209"/>
        <end position="227"/>
    </location>
</feature>
<dbReference type="AlphaFoldDB" id="A0A0A5FYW4"/>
<gene>
    <name evidence="2" type="ORF">N783_19565</name>
</gene>
<comment type="caution">
    <text evidence="2">The sequence shown here is derived from an EMBL/GenBank/DDBJ whole genome shotgun (WGS) entry which is preliminary data.</text>
</comment>
<dbReference type="eggNOG" id="ENOG502Z7ZI">
    <property type="taxonomic scope" value="Bacteria"/>
</dbReference>
<name>A0A0A5FYW4_9BACI</name>
<organism evidence="2 3">
    <name type="scientific">Pontibacillus marinus BH030004 = DSM 16465</name>
    <dbReference type="NCBI Taxonomy" id="1385511"/>
    <lineage>
        <taxon>Bacteria</taxon>
        <taxon>Bacillati</taxon>
        <taxon>Bacillota</taxon>
        <taxon>Bacilli</taxon>
        <taxon>Bacillales</taxon>
        <taxon>Bacillaceae</taxon>
        <taxon>Pontibacillus</taxon>
    </lineage>
</organism>